<keyword evidence="2" id="KW-1185">Reference proteome</keyword>
<sequence>MGFFLGNCEILTVILIMLTNFNIKIDHYTFAVRKY</sequence>
<reference evidence="1 2" key="1">
    <citation type="submission" date="2017-11" db="EMBL/GenBank/DDBJ databases">
        <title>Genomic Encyclopedia of Archaeal and Bacterial Type Strains, Phase II (KMG-II): From Individual Species to Whole Genera.</title>
        <authorList>
            <person name="Goeker M."/>
        </authorList>
    </citation>
    <scope>NUCLEOTIDE SEQUENCE [LARGE SCALE GENOMIC DNA]</scope>
    <source>
        <strain evidence="1 2">DSM 27617</strain>
    </source>
</reference>
<dbReference type="EMBL" id="PGFD01000001">
    <property type="protein sequence ID" value="PJJ66718.1"/>
    <property type="molecule type" value="Genomic_DNA"/>
</dbReference>
<dbReference type="Proteomes" id="UP000228740">
    <property type="component" value="Unassembled WGS sequence"/>
</dbReference>
<dbReference type="AlphaFoldDB" id="A0A2M9C7A0"/>
<gene>
    <name evidence="1" type="ORF">CLV73_0710</name>
</gene>
<evidence type="ECO:0000313" key="1">
    <source>
        <dbReference type="EMBL" id="PJJ66718.1"/>
    </source>
</evidence>
<comment type="caution">
    <text evidence="1">The sequence shown here is derived from an EMBL/GenBank/DDBJ whole genome shotgun (WGS) entry which is preliminary data.</text>
</comment>
<name>A0A2M9C7A0_9FLAO</name>
<organism evidence="1 2">
    <name type="scientific">Chryseobacterium geocarposphaerae</name>
    <dbReference type="NCBI Taxonomy" id="1416776"/>
    <lineage>
        <taxon>Bacteria</taxon>
        <taxon>Pseudomonadati</taxon>
        <taxon>Bacteroidota</taxon>
        <taxon>Flavobacteriia</taxon>
        <taxon>Flavobacteriales</taxon>
        <taxon>Weeksellaceae</taxon>
        <taxon>Chryseobacterium group</taxon>
        <taxon>Chryseobacterium</taxon>
    </lineage>
</organism>
<proteinExistence type="predicted"/>
<protein>
    <submittedName>
        <fullName evidence="1">Uncharacterized protein</fullName>
    </submittedName>
</protein>
<evidence type="ECO:0000313" key="2">
    <source>
        <dbReference type="Proteomes" id="UP000228740"/>
    </source>
</evidence>
<accession>A0A2M9C7A0</accession>